<protein>
    <submittedName>
        <fullName evidence="1">Uncharacterized protein</fullName>
    </submittedName>
</protein>
<dbReference type="Proteomes" id="UP000198287">
    <property type="component" value="Unassembled WGS sequence"/>
</dbReference>
<proteinExistence type="predicted"/>
<evidence type="ECO:0000313" key="2">
    <source>
        <dbReference type="Proteomes" id="UP000198287"/>
    </source>
</evidence>
<gene>
    <name evidence="1" type="ORF">Fcan01_24117</name>
</gene>
<comment type="caution">
    <text evidence="1">The sequence shown here is derived from an EMBL/GenBank/DDBJ whole genome shotgun (WGS) entry which is preliminary data.</text>
</comment>
<dbReference type="AlphaFoldDB" id="A0A226D7Y8"/>
<reference evidence="1 2" key="1">
    <citation type="submission" date="2015-12" db="EMBL/GenBank/DDBJ databases">
        <title>The genome of Folsomia candida.</title>
        <authorList>
            <person name="Faddeeva A."/>
            <person name="Derks M.F."/>
            <person name="Anvar Y."/>
            <person name="Smit S."/>
            <person name="Van Straalen N."/>
            <person name="Roelofs D."/>
        </authorList>
    </citation>
    <scope>NUCLEOTIDE SEQUENCE [LARGE SCALE GENOMIC DNA]</scope>
    <source>
        <strain evidence="1 2">VU population</strain>
        <tissue evidence="1">Whole body</tissue>
    </source>
</reference>
<accession>A0A226D7Y8</accession>
<name>A0A226D7Y8_FOLCA</name>
<evidence type="ECO:0000313" key="1">
    <source>
        <dbReference type="EMBL" id="OXA41230.1"/>
    </source>
</evidence>
<organism evidence="1 2">
    <name type="scientific">Folsomia candida</name>
    <name type="common">Springtail</name>
    <dbReference type="NCBI Taxonomy" id="158441"/>
    <lineage>
        <taxon>Eukaryota</taxon>
        <taxon>Metazoa</taxon>
        <taxon>Ecdysozoa</taxon>
        <taxon>Arthropoda</taxon>
        <taxon>Hexapoda</taxon>
        <taxon>Collembola</taxon>
        <taxon>Entomobryomorpha</taxon>
        <taxon>Isotomoidea</taxon>
        <taxon>Isotomidae</taxon>
        <taxon>Proisotominae</taxon>
        <taxon>Folsomia</taxon>
    </lineage>
</organism>
<sequence>MANSVKRNLRKQKNQTIKIDGEEYDYMNSKEELKASVQALNKSNEKNVGEDLAKLNQQLKEMSLDEFKELYNCIRFQNGFTKIRQLYGENCLPELSLKAQQLENISTELEKHLGSEFRDVVIATGFKLLEVCKIGMEFLAMVIMKLLDILIAHKNQVLNFVSQAGLAILPRIVARFSGESANASGLEISANVALDIFKILISTINQ</sequence>
<dbReference type="EMBL" id="LNIX01000030">
    <property type="protein sequence ID" value="OXA41230.1"/>
    <property type="molecule type" value="Genomic_DNA"/>
</dbReference>
<keyword evidence="2" id="KW-1185">Reference proteome</keyword>